<organism evidence="2 3">
    <name type="scientific">Chitinophaga silvatica</name>
    <dbReference type="NCBI Taxonomy" id="2282649"/>
    <lineage>
        <taxon>Bacteria</taxon>
        <taxon>Pseudomonadati</taxon>
        <taxon>Bacteroidota</taxon>
        <taxon>Chitinophagia</taxon>
        <taxon>Chitinophagales</taxon>
        <taxon>Chitinophagaceae</taxon>
        <taxon>Chitinophaga</taxon>
    </lineage>
</organism>
<sequence>MQPINNLMDNLNNNVVYILGIIALFGPAFLIFTLYIMIKFKEYTSINISRTIIYSILIVVANSFLNKTQRLSINLYILMCAVLLFIIFGSIWLIKKMIHLQKKNP</sequence>
<keyword evidence="1" id="KW-0812">Transmembrane</keyword>
<dbReference type="AlphaFoldDB" id="A0A3E1YEE8"/>
<accession>A0A3E1YEE8</accession>
<keyword evidence="3" id="KW-1185">Reference proteome</keyword>
<reference evidence="2 3" key="1">
    <citation type="submission" date="2018-07" db="EMBL/GenBank/DDBJ databases">
        <title>Chitinophaga K2CV101002-2 sp. nov., isolated from a monsoon evergreen broad-leaved forest soil.</title>
        <authorList>
            <person name="Lv Y."/>
        </authorList>
    </citation>
    <scope>NUCLEOTIDE SEQUENCE [LARGE SCALE GENOMIC DNA]</scope>
    <source>
        <strain evidence="2 3">GDMCC 1.1288</strain>
    </source>
</reference>
<dbReference type="Proteomes" id="UP000260644">
    <property type="component" value="Unassembled WGS sequence"/>
</dbReference>
<evidence type="ECO:0000256" key="1">
    <source>
        <dbReference type="SAM" id="Phobius"/>
    </source>
</evidence>
<protein>
    <submittedName>
        <fullName evidence="2">Uncharacterized protein</fullName>
    </submittedName>
</protein>
<dbReference type="EMBL" id="QPMM01000002">
    <property type="protein sequence ID" value="RFS24667.1"/>
    <property type="molecule type" value="Genomic_DNA"/>
</dbReference>
<feature type="transmembrane region" description="Helical" evidence="1">
    <location>
        <begin position="71"/>
        <end position="94"/>
    </location>
</feature>
<gene>
    <name evidence="2" type="ORF">DVR12_05545</name>
</gene>
<keyword evidence="1" id="KW-0472">Membrane</keyword>
<evidence type="ECO:0000313" key="3">
    <source>
        <dbReference type="Proteomes" id="UP000260644"/>
    </source>
</evidence>
<feature type="transmembrane region" description="Helical" evidence="1">
    <location>
        <begin position="15"/>
        <end position="36"/>
    </location>
</feature>
<feature type="transmembrane region" description="Helical" evidence="1">
    <location>
        <begin position="48"/>
        <end position="65"/>
    </location>
</feature>
<keyword evidence="1" id="KW-1133">Transmembrane helix</keyword>
<name>A0A3E1YEE8_9BACT</name>
<evidence type="ECO:0000313" key="2">
    <source>
        <dbReference type="EMBL" id="RFS24667.1"/>
    </source>
</evidence>
<proteinExistence type="predicted"/>
<comment type="caution">
    <text evidence="2">The sequence shown here is derived from an EMBL/GenBank/DDBJ whole genome shotgun (WGS) entry which is preliminary data.</text>
</comment>